<dbReference type="EMBL" id="JXTB01000372">
    <property type="protein sequence ID" value="PON43411.1"/>
    <property type="molecule type" value="Genomic_DNA"/>
</dbReference>
<sequence>MKINKVKENHLIWLPHGWNSDENEVAHICEMIPYYKPKLVVWANRNYSFHTGKGENSRSLLIALETLVGEHLHNRDSAVKVKVNGDRKQPILNWTNTSSGKLGIFCDAAYKDGKATAAIVGRNPDNTINILATQSFNASSAFEAELRSLELGLKCCREKNGHRCMLRKSHKFRRVPTSKRMGQYDMYDFLLALSK</sequence>
<reference evidence="2" key="1">
    <citation type="submission" date="2016-06" db="EMBL/GenBank/DDBJ databases">
        <title>Parallel loss of symbiosis genes in relatives of nitrogen-fixing non-legume Parasponia.</title>
        <authorList>
            <person name="Van Velzen R."/>
            <person name="Holmer R."/>
            <person name="Bu F."/>
            <person name="Rutten L."/>
            <person name="Van Zeijl A."/>
            <person name="Liu W."/>
            <person name="Santuari L."/>
            <person name="Cao Q."/>
            <person name="Sharma T."/>
            <person name="Shen D."/>
            <person name="Roswanjaya Y."/>
            <person name="Wardhani T."/>
            <person name="Kalhor M.S."/>
            <person name="Jansen J."/>
            <person name="Van den Hoogen J."/>
            <person name="Gungor B."/>
            <person name="Hartog M."/>
            <person name="Hontelez J."/>
            <person name="Verver J."/>
            <person name="Yang W.-C."/>
            <person name="Schijlen E."/>
            <person name="Repin R."/>
            <person name="Schilthuizen M."/>
            <person name="Schranz E."/>
            <person name="Heidstra R."/>
            <person name="Miyata K."/>
            <person name="Fedorova E."/>
            <person name="Kohlen W."/>
            <person name="Bisseling T."/>
            <person name="Smit S."/>
            <person name="Geurts R."/>
        </authorList>
    </citation>
    <scope>NUCLEOTIDE SEQUENCE [LARGE SCALE GENOMIC DNA]</scope>
    <source>
        <strain evidence="2">cv. WU1-14</strain>
    </source>
</reference>
<organism evidence="1 2">
    <name type="scientific">Parasponia andersonii</name>
    <name type="common">Sponia andersonii</name>
    <dbReference type="NCBI Taxonomy" id="3476"/>
    <lineage>
        <taxon>Eukaryota</taxon>
        <taxon>Viridiplantae</taxon>
        <taxon>Streptophyta</taxon>
        <taxon>Embryophyta</taxon>
        <taxon>Tracheophyta</taxon>
        <taxon>Spermatophyta</taxon>
        <taxon>Magnoliopsida</taxon>
        <taxon>eudicotyledons</taxon>
        <taxon>Gunneridae</taxon>
        <taxon>Pentapetalae</taxon>
        <taxon>rosids</taxon>
        <taxon>fabids</taxon>
        <taxon>Rosales</taxon>
        <taxon>Cannabaceae</taxon>
        <taxon>Parasponia</taxon>
    </lineage>
</organism>
<name>A0A2P5B3S0_PARAD</name>
<protein>
    <recommendedName>
        <fullName evidence="3">RNase H type-1 domain-containing protein</fullName>
    </recommendedName>
</protein>
<keyword evidence="2" id="KW-1185">Reference proteome</keyword>
<evidence type="ECO:0000313" key="1">
    <source>
        <dbReference type="EMBL" id="PON43411.1"/>
    </source>
</evidence>
<comment type="caution">
    <text evidence="1">The sequence shown here is derived from an EMBL/GenBank/DDBJ whole genome shotgun (WGS) entry which is preliminary data.</text>
</comment>
<dbReference type="Proteomes" id="UP000237105">
    <property type="component" value="Unassembled WGS sequence"/>
</dbReference>
<gene>
    <name evidence="1" type="ORF">PanWU01x14_274340</name>
</gene>
<evidence type="ECO:0000313" key="2">
    <source>
        <dbReference type="Proteomes" id="UP000237105"/>
    </source>
</evidence>
<proteinExistence type="predicted"/>
<accession>A0A2P5B3S0</accession>
<dbReference type="AlphaFoldDB" id="A0A2P5B3S0"/>
<evidence type="ECO:0008006" key="3">
    <source>
        <dbReference type="Google" id="ProtNLM"/>
    </source>
</evidence>